<reference evidence="1" key="1">
    <citation type="journal article" date="2012" name="Nat. Biotechnol.">
        <title>Draft genome sequence of pigeonpea (Cajanus cajan), an orphan legume crop of resource-poor farmers.</title>
        <authorList>
            <person name="Varshney R.K."/>
            <person name="Chen W."/>
            <person name="Li Y."/>
            <person name="Bharti A.K."/>
            <person name="Saxena R.K."/>
            <person name="Schlueter J.A."/>
            <person name="Donoghue M.T."/>
            <person name="Azam S."/>
            <person name="Fan G."/>
            <person name="Whaley A.M."/>
            <person name="Farmer A.D."/>
            <person name="Sheridan J."/>
            <person name="Iwata A."/>
            <person name="Tuteja R."/>
            <person name="Penmetsa R.V."/>
            <person name="Wu W."/>
            <person name="Upadhyaya H.D."/>
            <person name="Yang S.P."/>
            <person name="Shah T."/>
            <person name="Saxena K.B."/>
            <person name="Michael T."/>
            <person name="McCombie W.R."/>
            <person name="Yang B."/>
            <person name="Zhang G."/>
            <person name="Yang H."/>
            <person name="Wang J."/>
            <person name="Spillane C."/>
            <person name="Cook D.R."/>
            <person name="May G.D."/>
            <person name="Xu X."/>
            <person name="Jackson S.A."/>
        </authorList>
    </citation>
    <scope>NUCLEOTIDE SEQUENCE [LARGE SCALE GENOMIC DNA]</scope>
</reference>
<dbReference type="Gramene" id="C.cajan_37992.t">
    <property type="protein sequence ID" value="C.cajan_37992.t.cds1"/>
    <property type="gene ID" value="C.cajan_37992"/>
</dbReference>
<dbReference type="EMBL" id="KQ483812">
    <property type="protein sequence ID" value="KYP40813.1"/>
    <property type="molecule type" value="Genomic_DNA"/>
</dbReference>
<sequence>MLLLSFWIKTKFPVSKSLAETATLLDAIEALEDQRVLVLVLVVLWWSTRFPWVLMERTPEVSMRGVSLLATHTTVCSEILLYQIPTYRFVEFGGLKKPSAKFPRSLESKTSPSLMGWFAVMVWSSEWQEG</sequence>
<dbReference type="Proteomes" id="UP000075243">
    <property type="component" value="Unassembled WGS sequence"/>
</dbReference>
<evidence type="ECO:0000313" key="1">
    <source>
        <dbReference type="EMBL" id="KYP40813.1"/>
    </source>
</evidence>
<keyword evidence="2" id="KW-1185">Reference proteome</keyword>
<organism evidence="1 2">
    <name type="scientific">Cajanus cajan</name>
    <name type="common">Pigeon pea</name>
    <name type="synonym">Cajanus indicus</name>
    <dbReference type="NCBI Taxonomy" id="3821"/>
    <lineage>
        <taxon>Eukaryota</taxon>
        <taxon>Viridiplantae</taxon>
        <taxon>Streptophyta</taxon>
        <taxon>Embryophyta</taxon>
        <taxon>Tracheophyta</taxon>
        <taxon>Spermatophyta</taxon>
        <taxon>Magnoliopsida</taxon>
        <taxon>eudicotyledons</taxon>
        <taxon>Gunneridae</taxon>
        <taxon>Pentapetalae</taxon>
        <taxon>rosids</taxon>
        <taxon>fabids</taxon>
        <taxon>Fabales</taxon>
        <taxon>Fabaceae</taxon>
        <taxon>Papilionoideae</taxon>
        <taxon>50 kb inversion clade</taxon>
        <taxon>NPAAA clade</taxon>
        <taxon>indigoferoid/millettioid clade</taxon>
        <taxon>Phaseoleae</taxon>
        <taxon>Cajanus</taxon>
    </lineage>
</organism>
<proteinExistence type="predicted"/>
<dbReference type="AlphaFoldDB" id="A0A151REC4"/>
<gene>
    <name evidence="1" type="ORF">KK1_037827</name>
</gene>
<protein>
    <submittedName>
        <fullName evidence="1">Uncharacterized protein</fullName>
    </submittedName>
</protein>
<evidence type="ECO:0000313" key="2">
    <source>
        <dbReference type="Proteomes" id="UP000075243"/>
    </source>
</evidence>
<name>A0A151REC4_CAJCA</name>
<accession>A0A151REC4</accession>